<dbReference type="EMBL" id="AZDA01000033">
    <property type="protein sequence ID" value="KRK39875.1"/>
    <property type="molecule type" value="Genomic_DNA"/>
</dbReference>
<dbReference type="InterPro" id="IPR052718">
    <property type="entry name" value="NmrA-type_oxidoreductase"/>
</dbReference>
<feature type="domain" description="NAD(P)-binding" evidence="1">
    <location>
        <begin position="8"/>
        <end position="161"/>
    </location>
</feature>
<evidence type="ECO:0000259" key="1">
    <source>
        <dbReference type="Pfam" id="PF13460"/>
    </source>
</evidence>
<dbReference type="STRING" id="1423726.FC07_GL002190"/>
<name>A0A0R1H5L3_9LACO</name>
<dbReference type="RefSeq" id="WP_057904067.1">
    <property type="nucleotide sequence ID" value="NZ_AZDA01000033.1"/>
</dbReference>
<dbReference type="PANTHER" id="PTHR47129">
    <property type="entry name" value="QUINONE OXIDOREDUCTASE 2"/>
    <property type="match status" value="1"/>
</dbReference>
<comment type="caution">
    <text evidence="2">The sequence shown here is derived from an EMBL/GenBank/DDBJ whole genome shotgun (WGS) entry which is preliminary data.</text>
</comment>
<protein>
    <recommendedName>
        <fullName evidence="1">NAD(P)-binding domain-containing protein</fullName>
    </recommendedName>
</protein>
<dbReference type="InterPro" id="IPR036291">
    <property type="entry name" value="NAD(P)-bd_dom_sf"/>
</dbReference>
<dbReference type="Gene3D" id="3.40.50.720">
    <property type="entry name" value="NAD(P)-binding Rossmann-like Domain"/>
    <property type="match status" value="1"/>
</dbReference>
<dbReference type="Gene3D" id="3.90.25.10">
    <property type="entry name" value="UDP-galactose 4-epimerase, domain 1"/>
    <property type="match status" value="1"/>
</dbReference>
<dbReference type="Pfam" id="PF13460">
    <property type="entry name" value="NAD_binding_10"/>
    <property type="match status" value="1"/>
</dbReference>
<proteinExistence type="predicted"/>
<dbReference type="AlphaFoldDB" id="A0A0R1H5L3"/>
<dbReference type="Proteomes" id="UP000051461">
    <property type="component" value="Unassembled WGS sequence"/>
</dbReference>
<dbReference type="InterPro" id="IPR016040">
    <property type="entry name" value="NAD(P)-bd_dom"/>
</dbReference>
<dbReference type="PATRIC" id="fig|1423726.3.peg.2275"/>
<keyword evidence="3" id="KW-1185">Reference proteome</keyword>
<dbReference type="SUPFAM" id="SSF51735">
    <property type="entry name" value="NAD(P)-binding Rossmann-fold domains"/>
    <property type="match status" value="1"/>
</dbReference>
<organism evidence="2 3">
    <name type="scientific">Loigolactobacillus bifermentans DSM 20003</name>
    <dbReference type="NCBI Taxonomy" id="1423726"/>
    <lineage>
        <taxon>Bacteria</taxon>
        <taxon>Bacillati</taxon>
        <taxon>Bacillota</taxon>
        <taxon>Bacilli</taxon>
        <taxon>Lactobacillales</taxon>
        <taxon>Lactobacillaceae</taxon>
        <taxon>Loigolactobacillus</taxon>
    </lineage>
</organism>
<gene>
    <name evidence="2" type="ORF">FC07_GL002190</name>
</gene>
<evidence type="ECO:0000313" key="2">
    <source>
        <dbReference type="EMBL" id="KRK39875.1"/>
    </source>
</evidence>
<reference evidence="2 3" key="1">
    <citation type="journal article" date="2015" name="Genome Announc.">
        <title>Expanding the biotechnology potential of lactobacilli through comparative genomics of 213 strains and associated genera.</title>
        <authorList>
            <person name="Sun Z."/>
            <person name="Harris H.M."/>
            <person name="McCann A."/>
            <person name="Guo C."/>
            <person name="Argimon S."/>
            <person name="Zhang W."/>
            <person name="Yang X."/>
            <person name="Jeffery I.B."/>
            <person name="Cooney J.C."/>
            <person name="Kagawa T.F."/>
            <person name="Liu W."/>
            <person name="Song Y."/>
            <person name="Salvetti E."/>
            <person name="Wrobel A."/>
            <person name="Rasinkangas P."/>
            <person name="Parkhill J."/>
            <person name="Rea M.C."/>
            <person name="O'Sullivan O."/>
            <person name="Ritari J."/>
            <person name="Douillard F.P."/>
            <person name="Paul Ross R."/>
            <person name="Yang R."/>
            <person name="Briner A.E."/>
            <person name="Felis G.E."/>
            <person name="de Vos W.M."/>
            <person name="Barrangou R."/>
            <person name="Klaenhammer T.R."/>
            <person name="Caufield P.W."/>
            <person name="Cui Y."/>
            <person name="Zhang H."/>
            <person name="O'Toole P.W."/>
        </authorList>
    </citation>
    <scope>NUCLEOTIDE SEQUENCE [LARGE SCALE GENOMIC DNA]</scope>
    <source>
        <strain evidence="2 3">DSM 20003</strain>
    </source>
</reference>
<accession>A0A0R1H5L3</accession>
<sequence>MTTYAITGATGNFGQTAVKALVQDVGARNVIALARNAEKAAKVLPAAVTVRPGSYEDVATLTTSLQGIDRLLFISSQPGGAMPRPEQHANVVNAAKAAGVKLIAYTSYAHLETAKAPLADDHQATEALIKASGLTYTFLRNNWYLENDLNVLKAGAAGQPFVYAAGDGKAGWALERDYATAAAKVLQLAEPKAVYEFSGPAHTYAELAAAVKEATGQDFPVQSISEEAYQAGLEKSGMDSATASIVTGIQDLIKIGDLAGTTDDLPNILGHSLPSLAESIKEVLAK</sequence>
<dbReference type="OrthoDB" id="152510at2"/>
<dbReference type="PANTHER" id="PTHR47129:SF1">
    <property type="entry name" value="NMRA-LIKE DOMAIN-CONTAINING PROTEIN"/>
    <property type="match status" value="1"/>
</dbReference>
<evidence type="ECO:0000313" key="3">
    <source>
        <dbReference type="Proteomes" id="UP000051461"/>
    </source>
</evidence>